<evidence type="ECO:0000259" key="2">
    <source>
        <dbReference type="Pfam" id="PF00107"/>
    </source>
</evidence>
<dbReference type="SUPFAM" id="SSF50129">
    <property type="entry name" value="GroES-like"/>
    <property type="match status" value="1"/>
</dbReference>
<dbReference type="InterPro" id="IPR013149">
    <property type="entry name" value="ADH-like_C"/>
</dbReference>
<dbReference type="AlphaFoldDB" id="A0AA91T0Q2"/>
<feature type="domain" description="Alcohol dehydrogenase-like C-terminal" evidence="2">
    <location>
        <begin position="167"/>
        <end position="298"/>
    </location>
</feature>
<protein>
    <submittedName>
        <fullName evidence="4">Zinc-type alcohol dehydrogenase</fullName>
    </submittedName>
</protein>
<comment type="caution">
    <text evidence="4">The sequence shown here is derived from an EMBL/GenBank/DDBJ whole genome shotgun (WGS) entry which is preliminary data.</text>
</comment>
<dbReference type="CDD" id="cd05288">
    <property type="entry name" value="PGDH"/>
    <property type="match status" value="1"/>
</dbReference>
<evidence type="ECO:0000256" key="1">
    <source>
        <dbReference type="ARBA" id="ARBA00023002"/>
    </source>
</evidence>
<sequence>MSNRCFILANPPVSSVEFGEGENATFKLVTKPMPVPEKGQALVRNIYFSNDPTQRAWIQKGIRPDRMYVEPVKQGQIMRSVGLAQVVESKNPNLVPGDIVNATVQWAEYSLVNDASIFSKITDKRLPLPLYLDVLGTTGLTAYFGLLNVADLKKSDTLVVSAASGATGSMCVQIAKHIIGCKVVGISGGQEKCAFVKSLGADECVDYKSPTFAKDMKKALDGNFCDVFFDGVGGKILDVMLTFVKPFGQVIACGAIAGYNNPKNGLLGNWGQIITNRLNVKGFIVLDFQKEYPKAMAELGKWIREGKIKYDPSTYTLMDLSKKNDGFTLIPETWGLLFSDTKAPGKLLTKLAEPKL</sequence>
<evidence type="ECO:0000259" key="3">
    <source>
        <dbReference type="Pfam" id="PF16884"/>
    </source>
</evidence>
<dbReference type="Gene3D" id="3.90.180.10">
    <property type="entry name" value="Medium-chain alcohol dehydrogenases, catalytic domain"/>
    <property type="match status" value="1"/>
</dbReference>
<gene>
    <name evidence="4" type="ORF">A9F13_14g01001</name>
</gene>
<dbReference type="PANTHER" id="PTHR43205:SF19">
    <property type="entry name" value="ENOYL REDUCTASE (ER) DOMAIN-CONTAINING PROTEIN"/>
    <property type="match status" value="1"/>
</dbReference>
<dbReference type="Proteomes" id="UP000195602">
    <property type="component" value="Unassembled WGS sequence"/>
</dbReference>
<dbReference type="InterPro" id="IPR011032">
    <property type="entry name" value="GroES-like_sf"/>
</dbReference>
<evidence type="ECO:0000313" key="5">
    <source>
        <dbReference type="Proteomes" id="UP000195602"/>
    </source>
</evidence>
<dbReference type="EMBL" id="LYUB02000014">
    <property type="protein sequence ID" value="OVF07265.1"/>
    <property type="molecule type" value="Genomic_DNA"/>
</dbReference>
<dbReference type="Pfam" id="PF16884">
    <property type="entry name" value="ADH_N_2"/>
    <property type="match status" value="1"/>
</dbReference>
<dbReference type="GO" id="GO:0016628">
    <property type="term" value="F:oxidoreductase activity, acting on the CH-CH group of donors, NAD or NADP as acceptor"/>
    <property type="evidence" value="ECO:0007669"/>
    <property type="project" value="InterPro"/>
</dbReference>
<dbReference type="InterPro" id="IPR045010">
    <property type="entry name" value="MDR_fam"/>
</dbReference>
<dbReference type="FunFam" id="3.40.50.720:FF:000121">
    <property type="entry name" value="Prostaglandin reductase 2"/>
    <property type="match status" value="1"/>
</dbReference>
<name>A0AA91T0Q2_CLALS</name>
<dbReference type="InterPro" id="IPR036291">
    <property type="entry name" value="NAD(P)-bd_dom_sf"/>
</dbReference>
<dbReference type="KEGG" id="clus:A9F13_14g01001"/>
<accession>A0AA91T0Q2</accession>
<proteinExistence type="predicted"/>
<dbReference type="InterPro" id="IPR041694">
    <property type="entry name" value="ADH_N_2"/>
</dbReference>
<dbReference type="PANTHER" id="PTHR43205">
    <property type="entry name" value="PROSTAGLANDIN REDUCTASE"/>
    <property type="match status" value="1"/>
</dbReference>
<reference evidence="4 5" key="1">
    <citation type="submission" date="2017-04" db="EMBL/GenBank/DDBJ databases">
        <title>Draft genome of the yeast Clavispora lusitaniae type strain CBS 6936.</title>
        <authorList>
            <person name="Durrens P."/>
            <person name="Klopp C."/>
            <person name="Biteau N."/>
            <person name="Fitton-Ouhabi V."/>
            <person name="Dementhon K."/>
            <person name="Accoceberry I."/>
            <person name="Sherman D.J."/>
            <person name="Noel T."/>
        </authorList>
    </citation>
    <scope>NUCLEOTIDE SEQUENCE [LARGE SCALE GENOMIC DNA]</scope>
    <source>
        <strain evidence="4 5">CBS 6936</strain>
    </source>
</reference>
<evidence type="ECO:0000313" key="4">
    <source>
        <dbReference type="EMBL" id="OVF07265.1"/>
    </source>
</evidence>
<dbReference type="Pfam" id="PF00107">
    <property type="entry name" value="ADH_zinc_N"/>
    <property type="match status" value="1"/>
</dbReference>
<dbReference type="Gene3D" id="3.40.50.720">
    <property type="entry name" value="NAD(P)-binding Rossmann-like Domain"/>
    <property type="match status" value="1"/>
</dbReference>
<keyword evidence="1" id="KW-0560">Oxidoreductase</keyword>
<organism evidence="4 5">
    <name type="scientific">Clavispora lusitaniae</name>
    <name type="common">Candida lusitaniae</name>
    <dbReference type="NCBI Taxonomy" id="36911"/>
    <lineage>
        <taxon>Eukaryota</taxon>
        <taxon>Fungi</taxon>
        <taxon>Dikarya</taxon>
        <taxon>Ascomycota</taxon>
        <taxon>Saccharomycotina</taxon>
        <taxon>Pichiomycetes</taxon>
        <taxon>Metschnikowiaceae</taxon>
        <taxon>Clavispora</taxon>
    </lineage>
</organism>
<feature type="domain" description="Oxidoreductase N-terminal" evidence="3">
    <location>
        <begin position="19"/>
        <end position="117"/>
    </location>
</feature>
<dbReference type="SUPFAM" id="SSF51735">
    <property type="entry name" value="NAD(P)-binding Rossmann-fold domains"/>
    <property type="match status" value="1"/>
</dbReference>